<dbReference type="CDD" id="cd17908">
    <property type="entry name" value="FliM"/>
    <property type="match status" value="1"/>
</dbReference>
<evidence type="ECO:0000256" key="6">
    <source>
        <dbReference type="ARBA" id="ARBA00022500"/>
    </source>
</evidence>
<comment type="similarity">
    <text evidence="3">Belongs to the FliM family.</text>
</comment>
<comment type="subcellular location">
    <subcellularLocation>
        <location evidence="1">Bacterial flagellum basal body</location>
    </subcellularLocation>
    <subcellularLocation>
        <location evidence="2">Cell membrane</location>
        <topology evidence="2">Peripheral membrane protein</topology>
    </subcellularLocation>
</comment>
<dbReference type="PANTHER" id="PTHR30034:SF6">
    <property type="entry name" value="YOP PROTEINS TRANSLOCATION PROTEIN Q"/>
    <property type="match status" value="1"/>
</dbReference>
<feature type="domain" description="Flagellar motor switch protein FliN-like C-terminal" evidence="12">
    <location>
        <begin position="238"/>
        <end position="305"/>
    </location>
</feature>
<keyword evidence="8" id="KW-0472">Membrane</keyword>
<reference evidence="13 14" key="1">
    <citation type="submission" date="2020-02" db="EMBL/GenBank/DDBJ databases">
        <authorList>
            <person name="Zheng R.K."/>
            <person name="Sun C.M."/>
        </authorList>
    </citation>
    <scope>NUCLEOTIDE SEQUENCE [LARGE SCALE GENOMIC DNA]</scope>
    <source>
        <strain evidence="14">zrk23</strain>
    </source>
</reference>
<evidence type="ECO:0000256" key="7">
    <source>
        <dbReference type="ARBA" id="ARBA00022779"/>
    </source>
</evidence>
<accession>A0A6G6Y1P0</accession>
<feature type="compositionally biased region" description="Basic and acidic residues" evidence="11">
    <location>
        <begin position="11"/>
        <end position="21"/>
    </location>
</feature>
<dbReference type="EMBL" id="CP049109">
    <property type="protein sequence ID" value="QIG78727.1"/>
    <property type="molecule type" value="Genomic_DNA"/>
</dbReference>
<dbReference type="Pfam" id="PF02154">
    <property type="entry name" value="FliM"/>
    <property type="match status" value="1"/>
</dbReference>
<dbReference type="GO" id="GO:0071978">
    <property type="term" value="P:bacterial-type flagellum-dependent swarming motility"/>
    <property type="evidence" value="ECO:0007669"/>
    <property type="project" value="TreeGrafter"/>
</dbReference>
<keyword evidence="13" id="KW-0966">Cell projection</keyword>
<gene>
    <name evidence="13" type="ORF">G5C33_02260</name>
</gene>
<protein>
    <recommendedName>
        <fullName evidence="4">Flagellar motor switch protein FliM</fullName>
    </recommendedName>
</protein>
<dbReference type="InterPro" id="IPR001543">
    <property type="entry name" value="FliN-like_C"/>
</dbReference>
<organism evidence="13 14">
    <name type="scientific">Stakelama tenebrarum</name>
    <dbReference type="NCBI Taxonomy" id="2711215"/>
    <lineage>
        <taxon>Bacteria</taxon>
        <taxon>Pseudomonadati</taxon>
        <taxon>Pseudomonadota</taxon>
        <taxon>Alphaproteobacteria</taxon>
        <taxon>Sphingomonadales</taxon>
        <taxon>Sphingomonadaceae</taxon>
        <taxon>Stakelama</taxon>
    </lineage>
</organism>
<dbReference type="KEGG" id="spzr:G5C33_02260"/>
<proteinExistence type="inferred from homology"/>
<evidence type="ECO:0000256" key="1">
    <source>
        <dbReference type="ARBA" id="ARBA00004117"/>
    </source>
</evidence>
<comment type="function">
    <text evidence="10">FliM is one of three proteins (FliG, FliN, FliM) that forms the rotor-mounted switch complex (C ring), located at the base of the basal body. This complex interacts with the CheY and CheZ chemotaxis proteins, in addition to contacting components of the motor that determine the direction of flagellar rotation.</text>
</comment>
<evidence type="ECO:0000259" key="12">
    <source>
        <dbReference type="Pfam" id="PF01052"/>
    </source>
</evidence>
<dbReference type="GO" id="GO:0005886">
    <property type="term" value="C:plasma membrane"/>
    <property type="evidence" value="ECO:0007669"/>
    <property type="project" value="UniProtKB-SubCell"/>
</dbReference>
<keyword evidence="5" id="KW-1003">Cell membrane</keyword>
<evidence type="ECO:0000256" key="11">
    <source>
        <dbReference type="SAM" id="MobiDB-lite"/>
    </source>
</evidence>
<keyword evidence="13" id="KW-0282">Flagellum</keyword>
<name>A0A6G6Y1P0_9SPHN</name>
<evidence type="ECO:0000256" key="3">
    <source>
        <dbReference type="ARBA" id="ARBA00011049"/>
    </source>
</evidence>
<dbReference type="AlphaFoldDB" id="A0A6G6Y1P0"/>
<dbReference type="Gene3D" id="2.30.330.10">
    <property type="entry name" value="SpoA-like"/>
    <property type="match status" value="1"/>
</dbReference>
<keyword evidence="13" id="KW-0969">Cilium</keyword>
<feature type="region of interest" description="Disordered" evidence="11">
    <location>
        <begin position="1"/>
        <end position="28"/>
    </location>
</feature>
<sequence>MVNSPSQTAAPERRERPRTGADHAPALGASNLNPFGDLVALQHLSARLAKGLKPMLEGLMRRELRCWAEPLEVARFSDYRASRGEGLTAWQPLAMEPGRARALIVIDGKLVLEMLDAFFGGEGEAPSPMPEEFTTSAETMVARIARGMIAPLGTAWEPVSRISFAEVADANCASAPDLGEAAVVVTRFGFAVGEAAPVHFDLIYPMAGLKPHGSKLTAKVQSAQADVAPQWRTELTRAVMSVKLPVRSVLAEPMITLGRLMELKTGDIIPIEFGPEAPVMVGDRRLGTGQVGTSGGHAAVRLTSLEDIQEGDFQ</sequence>
<evidence type="ECO:0000256" key="5">
    <source>
        <dbReference type="ARBA" id="ARBA00022475"/>
    </source>
</evidence>
<evidence type="ECO:0000313" key="14">
    <source>
        <dbReference type="Proteomes" id="UP000501568"/>
    </source>
</evidence>
<evidence type="ECO:0000313" key="13">
    <source>
        <dbReference type="EMBL" id="QIG78727.1"/>
    </source>
</evidence>
<dbReference type="GO" id="GO:0003774">
    <property type="term" value="F:cytoskeletal motor activity"/>
    <property type="evidence" value="ECO:0007669"/>
    <property type="project" value="InterPro"/>
</dbReference>
<dbReference type="PANTHER" id="PTHR30034">
    <property type="entry name" value="FLAGELLAR MOTOR SWITCH PROTEIN FLIM"/>
    <property type="match status" value="1"/>
</dbReference>
<dbReference type="RefSeq" id="WP_165325725.1">
    <property type="nucleotide sequence ID" value="NZ_CP049109.1"/>
</dbReference>
<evidence type="ECO:0000256" key="9">
    <source>
        <dbReference type="ARBA" id="ARBA00023143"/>
    </source>
</evidence>
<keyword evidence="14" id="KW-1185">Reference proteome</keyword>
<dbReference type="GO" id="GO:0009425">
    <property type="term" value="C:bacterial-type flagellum basal body"/>
    <property type="evidence" value="ECO:0007669"/>
    <property type="project" value="UniProtKB-SubCell"/>
</dbReference>
<keyword evidence="7" id="KW-0283">Flagellar rotation</keyword>
<dbReference type="Pfam" id="PF01052">
    <property type="entry name" value="FliMN_C"/>
    <property type="match status" value="1"/>
</dbReference>
<dbReference type="GO" id="GO:0050918">
    <property type="term" value="P:positive chemotaxis"/>
    <property type="evidence" value="ECO:0007669"/>
    <property type="project" value="TreeGrafter"/>
</dbReference>
<dbReference type="Gene3D" id="3.40.1550.10">
    <property type="entry name" value="CheC-like"/>
    <property type="match status" value="1"/>
</dbReference>
<evidence type="ECO:0000256" key="8">
    <source>
        <dbReference type="ARBA" id="ARBA00023136"/>
    </source>
</evidence>
<dbReference type="Proteomes" id="UP000501568">
    <property type="component" value="Chromosome"/>
</dbReference>
<evidence type="ECO:0000256" key="2">
    <source>
        <dbReference type="ARBA" id="ARBA00004202"/>
    </source>
</evidence>
<evidence type="ECO:0000256" key="10">
    <source>
        <dbReference type="ARBA" id="ARBA00025044"/>
    </source>
</evidence>
<evidence type="ECO:0000256" key="4">
    <source>
        <dbReference type="ARBA" id="ARBA00021898"/>
    </source>
</evidence>
<dbReference type="InterPro" id="IPR001689">
    <property type="entry name" value="Flag_FliM"/>
</dbReference>
<dbReference type="InterPro" id="IPR036429">
    <property type="entry name" value="SpoA-like_sf"/>
</dbReference>
<dbReference type="InterPro" id="IPR028976">
    <property type="entry name" value="CheC-like_sf"/>
</dbReference>
<dbReference type="SUPFAM" id="SSF101801">
    <property type="entry name" value="Surface presentation of antigens (SPOA)"/>
    <property type="match status" value="1"/>
</dbReference>
<keyword evidence="6" id="KW-0145">Chemotaxis</keyword>
<keyword evidence="9" id="KW-0975">Bacterial flagellum</keyword>